<protein>
    <submittedName>
        <fullName evidence="2">NACHT: LRR and PYD domains-containing protein 3-like protein</fullName>
    </submittedName>
</protein>
<dbReference type="InterPro" id="IPR036397">
    <property type="entry name" value="RNaseH_sf"/>
</dbReference>
<proteinExistence type="predicted"/>
<evidence type="ECO:0000313" key="3">
    <source>
        <dbReference type="Proteomes" id="UP000288716"/>
    </source>
</evidence>
<dbReference type="VEuPathDB" id="VectorBase:LDEU014202"/>
<dbReference type="InterPro" id="IPR001584">
    <property type="entry name" value="Integrase_cat-core"/>
</dbReference>
<dbReference type="GO" id="GO:0015074">
    <property type="term" value="P:DNA integration"/>
    <property type="evidence" value="ECO:0007669"/>
    <property type="project" value="InterPro"/>
</dbReference>
<dbReference type="InterPro" id="IPR012337">
    <property type="entry name" value="RNaseH-like_sf"/>
</dbReference>
<dbReference type="Proteomes" id="UP000288716">
    <property type="component" value="Unassembled WGS sequence"/>
</dbReference>
<dbReference type="Gene3D" id="3.30.420.10">
    <property type="entry name" value="Ribonuclease H-like superfamily/Ribonuclease H"/>
    <property type="match status" value="1"/>
</dbReference>
<organism evidence="2 3">
    <name type="scientific">Leptotrombidium deliense</name>
    <dbReference type="NCBI Taxonomy" id="299467"/>
    <lineage>
        <taxon>Eukaryota</taxon>
        <taxon>Metazoa</taxon>
        <taxon>Ecdysozoa</taxon>
        <taxon>Arthropoda</taxon>
        <taxon>Chelicerata</taxon>
        <taxon>Arachnida</taxon>
        <taxon>Acari</taxon>
        <taxon>Acariformes</taxon>
        <taxon>Trombidiformes</taxon>
        <taxon>Prostigmata</taxon>
        <taxon>Anystina</taxon>
        <taxon>Parasitengona</taxon>
        <taxon>Trombiculoidea</taxon>
        <taxon>Trombiculidae</taxon>
        <taxon>Leptotrombidium</taxon>
    </lineage>
</organism>
<comment type="caution">
    <text evidence="2">The sequence shown here is derived from an EMBL/GenBank/DDBJ whole genome shotgun (WGS) entry which is preliminary data.</text>
</comment>
<reference evidence="2 3" key="1">
    <citation type="journal article" date="2018" name="Gigascience">
        <title>Genomes of trombidid mites reveal novel predicted allergens and laterally-transferred genes associated with secondary metabolism.</title>
        <authorList>
            <person name="Dong X."/>
            <person name="Chaisiri K."/>
            <person name="Xia D."/>
            <person name="Armstrong S.D."/>
            <person name="Fang Y."/>
            <person name="Donnelly M.J."/>
            <person name="Kadowaki T."/>
            <person name="McGarry J.W."/>
            <person name="Darby A.C."/>
            <person name="Makepeace B.L."/>
        </authorList>
    </citation>
    <scope>NUCLEOTIDE SEQUENCE [LARGE SCALE GENOMIC DNA]</scope>
    <source>
        <strain evidence="2">UoL-UT</strain>
    </source>
</reference>
<evidence type="ECO:0000259" key="1">
    <source>
        <dbReference type="PROSITE" id="PS50994"/>
    </source>
</evidence>
<sequence>MASRFICVPVKNKNAVNVAKAFETFLKQRQQFTLQTDKVLEFLNTEFKKLMKKYSSSHFTTSNNDIKCAVVERFNRTLKSMFKYFTSKGTRCVA</sequence>
<dbReference type="SUPFAM" id="SSF53098">
    <property type="entry name" value="Ribonuclease H-like"/>
    <property type="match status" value="1"/>
</dbReference>
<dbReference type="PANTHER" id="PTHR46585:SF1">
    <property type="entry name" value="CHROMO DOMAIN-CONTAINING PROTEIN"/>
    <property type="match status" value="1"/>
</dbReference>
<accession>A0A443QSH4</accession>
<dbReference type="PROSITE" id="PS50994">
    <property type="entry name" value="INTEGRASE"/>
    <property type="match status" value="1"/>
</dbReference>
<keyword evidence="3" id="KW-1185">Reference proteome</keyword>
<evidence type="ECO:0000313" key="2">
    <source>
        <dbReference type="EMBL" id="RWS05971.1"/>
    </source>
</evidence>
<feature type="domain" description="Integrase catalytic" evidence="1">
    <location>
        <begin position="1"/>
        <end position="94"/>
    </location>
</feature>
<gene>
    <name evidence="2" type="ORF">B4U80_06148</name>
</gene>
<name>A0A443QSH4_9ACAR</name>
<dbReference type="EMBL" id="NCKV01052398">
    <property type="protein sequence ID" value="RWS05971.1"/>
    <property type="molecule type" value="Genomic_DNA"/>
</dbReference>
<dbReference type="GO" id="GO:0003676">
    <property type="term" value="F:nucleic acid binding"/>
    <property type="evidence" value="ECO:0007669"/>
    <property type="project" value="InterPro"/>
</dbReference>
<dbReference type="PANTHER" id="PTHR46585">
    <property type="entry name" value="INTEGRASE CORE DOMAIN CONTAINING PROTEIN"/>
    <property type="match status" value="1"/>
</dbReference>
<dbReference type="OrthoDB" id="4369127at2759"/>
<dbReference type="AlphaFoldDB" id="A0A443QSH4"/>